<dbReference type="Pfam" id="PF26535">
    <property type="entry name" value="DSRM_CARF"/>
    <property type="match status" value="1"/>
</dbReference>
<dbReference type="SMART" id="SM00443">
    <property type="entry name" value="G_patch"/>
    <property type="match status" value="1"/>
</dbReference>
<organism evidence="16 17">
    <name type="scientific">Penelope pileata</name>
    <dbReference type="NCBI Taxonomy" id="1118817"/>
    <lineage>
        <taxon>Eukaryota</taxon>
        <taxon>Metazoa</taxon>
        <taxon>Chordata</taxon>
        <taxon>Craniata</taxon>
        <taxon>Vertebrata</taxon>
        <taxon>Euteleostomi</taxon>
        <taxon>Archelosauria</taxon>
        <taxon>Archosauria</taxon>
        <taxon>Dinosauria</taxon>
        <taxon>Saurischia</taxon>
        <taxon>Theropoda</taxon>
        <taxon>Coelurosauria</taxon>
        <taxon>Aves</taxon>
        <taxon>Neognathae</taxon>
        <taxon>Galloanserae</taxon>
        <taxon>Galliformes</taxon>
        <taxon>Cracidae</taxon>
        <taxon>Penelope</taxon>
    </lineage>
</organism>
<keyword evidence="5" id="KW-0832">Ubl conjugation</keyword>
<dbReference type="PANTHER" id="PTHR16148">
    <property type="entry name" value="NF-KAPPA-B-REPRESSING FACTOR-RELATED"/>
    <property type="match status" value="1"/>
</dbReference>
<keyword evidence="3" id="KW-1017">Isopeptide bond</keyword>
<evidence type="ECO:0000256" key="8">
    <source>
        <dbReference type="ARBA" id="ARBA00023163"/>
    </source>
</evidence>
<dbReference type="GO" id="GO:0003677">
    <property type="term" value="F:DNA binding"/>
    <property type="evidence" value="ECO:0007669"/>
    <property type="project" value="UniProtKB-KW"/>
</dbReference>
<dbReference type="PROSITE" id="PS50174">
    <property type="entry name" value="G_PATCH"/>
    <property type="match status" value="1"/>
</dbReference>
<dbReference type="Pfam" id="PF01424">
    <property type="entry name" value="R3H"/>
    <property type="match status" value="1"/>
</dbReference>
<feature type="non-terminal residue" evidence="16">
    <location>
        <position position="704"/>
    </location>
</feature>
<dbReference type="FunFam" id="3.30.1370.50:FF:000004">
    <property type="entry name" value="NFKB repressing factor"/>
    <property type="match status" value="1"/>
</dbReference>
<evidence type="ECO:0000256" key="5">
    <source>
        <dbReference type="ARBA" id="ARBA00022843"/>
    </source>
</evidence>
<evidence type="ECO:0000256" key="13">
    <source>
        <dbReference type="SAM" id="MobiDB-lite"/>
    </source>
</evidence>
<dbReference type="GO" id="GO:0005654">
    <property type="term" value="C:nucleoplasm"/>
    <property type="evidence" value="ECO:0007669"/>
    <property type="project" value="TreeGrafter"/>
</dbReference>
<dbReference type="InterPro" id="IPR014720">
    <property type="entry name" value="dsRBD_dom"/>
</dbReference>
<dbReference type="FunFam" id="3.30.160.20:FF:000034">
    <property type="entry name" value="NFKB repressing factor"/>
    <property type="match status" value="1"/>
</dbReference>
<dbReference type="SUPFAM" id="SSF54768">
    <property type="entry name" value="dsRNA-binding domain-like"/>
    <property type="match status" value="2"/>
</dbReference>
<evidence type="ECO:0000256" key="2">
    <source>
        <dbReference type="ARBA" id="ARBA00022491"/>
    </source>
</evidence>
<evidence type="ECO:0000256" key="12">
    <source>
        <dbReference type="ARBA" id="ARBA00068533"/>
    </source>
</evidence>
<feature type="compositionally biased region" description="Basic and acidic residues" evidence="13">
    <location>
        <begin position="42"/>
        <end position="53"/>
    </location>
</feature>
<proteinExistence type="predicted"/>
<keyword evidence="2" id="KW-0678">Repressor</keyword>
<comment type="caution">
    <text evidence="16">The sequence shown here is derived from an EMBL/GenBank/DDBJ whole genome shotgun (WGS) entry which is preliminary data.</text>
</comment>
<dbReference type="FunFam" id="3.30.160.20:FF:000030">
    <property type="entry name" value="NFKB repressing factor"/>
    <property type="match status" value="1"/>
</dbReference>
<protein>
    <recommendedName>
        <fullName evidence="12">NF-kappa-B-repressing factor</fullName>
    </recommendedName>
</protein>
<evidence type="ECO:0000256" key="11">
    <source>
        <dbReference type="ARBA" id="ARBA00062272"/>
    </source>
</evidence>
<accession>A0A851NXN1</accession>
<evidence type="ECO:0000256" key="7">
    <source>
        <dbReference type="ARBA" id="ARBA00023125"/>
    </source>
</evidence>
<dbReference type="CDD" id="cd00048">
    <property type="entry name" value="DSRM_SF"/>
    <property type="match status" value="1"/>
</dbReference>
<evidence type="ECO:0000256" key="3">
    <source>
        <dbReference type="ARBA" id="ARBA00022499"/>
    </source>
</evidence>
<feature type="domain" description="G-patch" evidence="14">
    <location>
        <begin position="565"/>
        <end position="610"/>
    </location>
</feature>
<dbReference type="Pfam" id="PF00035">
    <property type="entry name" value="dsrm"/>
    <property type="match status" value="1"/>
</dbReference>
<dbReference type="AlphaFoldDB" id="A0A851NXN1"/>
<evidence type="ECO:0000259" key="14">
    <source>
        <dbReference type="PROSITE" id="PS50174"/>
    </source>
</evidence>
<keyword evidence="8" id="KW-0804">Transcription</keyword>
<dbReference type="PROSITE" id="PS51061">
    <property type="entry name" value="R3H"/>
    <property type="match status" value="1"/>
</dbReference>
<evidence type="ECO:0000256" key="6">
    <source>
        <dbReference type="ARBA" id="ARBA00023015"/>
    </source>
</evidence>
<feature type="domain" description="R3H" evidence="15">
    <location>
        <begin position="614"/>
        <end position="678"/>
    </location>
</feature>
<evidence type="ECO:0000259" key="15">
    <source>
        <dbReference type="PROSITE" id="PS51061"/>
    </source>
</evidence>
<dbReference type="InterPro" id="IPR001374">
    <property type="entry name" value="R3H_dom"/>
</dbReference>
<gene>
    <name evidence="16" type="primary">Nkrf</name>
    <name evidence="16" type="ORF">PENPIL_R14287</name>
</gene>
<dbReference type="EMBL" id="WBMW01003904">
    <property type="protein sequence ID" value="NXC46258.1"/>
    <property type="molecule type" value="Genomic_DNA"/>
</dbReference>
<keyword evidence="7" id="KW-0238">DNA-binding</keyword>
<comment type="function">
    <text evidence="10">Enhances the ATPase activity of DHX15 by acting like a brace that tethers mobile sections of DHX15 together, stabilizing a functional conformation with high RNA affinity of DHX15. Involved in the constitutive silencing of the interferon beta promoter, independently of the virus-induced signals, and in the inhibition of the basal and cytokine-induced iNOS promoter activity. Also involved in the regulation of IL-8 transcription. May also act as a DNA-binding transcription regulator: interacts with a specific negative regulatory element (NRE) 5'-AATTCCTCTGA-3' to mediate transcriptional repression of certain NK-kappa-B responsive genes.</text>
</comment>
<dbReference type="Gene3D" id="3.30.160.20">
    <property type="match status" value="2"/>
</dbReference>
<evidence type="ECO:0000313" key="16">
    <source>
        <dbReference type="EMBL" id="NXC46258.1"/>
    </source>
</evidence>
<reference evidence="16" key="1">
    <citation type="submission" date="2019-09" db="EMBL/GenBank/DDBJ databases">
        <title>Bird 10,000 Genomes (B10K) Project - Family phase.</title>
        <authorList>
            <person name="Zhang G."/>
        </authorList>
    </citation>
    <scope>NUCLEOTIDE SEQUENCE</scope>
    <source>
        <strain evidence="16">B10K-DU-001-08</strain>
        <tissue evidence="16">Muscle</tissue>
    </source>
</reference>
<sequence length="704" mass="78463">RYGSQVMEKVLEMAEGIDIGDMRTFELVPSRKLKRRPSPPDSPEREEIPEPPKKMVPRFRVRPRFEPIHFVTSAEKDKKKEDSLDHHMQEVNQEANTNSVAQPAENCTNSPFENAQEADLQLPSPAGFGFASQAAATNKAANSTDAAAGGALQAALPPSAAQPASETFPPSAIVLKQSFIEKLSAAIWKNLATPDANAGTNKINYTYLLTRSIQACKTNPEYIYAPLKEIAPADLPKSKKLPTDGFACEVRCQNVYLATGYAGSKNGSRDRATELAVRLLQKAVQVRVVQRKFRHTYHEDLVVCEARVGCPSFPPALKPHEEFVVANRDCVPLQSGSESGKGSPNTSKHWTSFVLTENASDAIGILNNSASYNKMSVEYKYDFMPNRLWRCRVYLQDHCLAEGFGTKKTSKHAAADEALKILQKTQSNLAAIKVTQVQKVGCSPRGAGGRKDLKDLVVYENSDNPVCTLNDTAQFNKMTVEYVFERMTGMRWKCKVLLENEFIAEAVGVKKSVKHEAAEEAVKILKKTQPTVVNNLKKGTVEDVISRNEIQGRSAEEAFKQKIKEDNIGNQILRKMGWTGGGLGKDGEGIREPISVKEQFKREGLGLDVERVNRIAKRDIEQIIRNYARSESHVDLTFSTELTNDERKQIHQIAQKYGLKSKSHGQGHDRYLVVSRKRRKEDLLDQLKQEGQVGHYELIMPQAN</sequence>
<dbReference type="InterPro" id="IPR058828">
    <property type="entry name" value="DSRM_CARF/NKRF"/>
</dbReference>
<feature type="region of interest" description="Disordered" evidence="13">
    <location>
        <begin position="28"/>
        <end position="61"/>
    </location>
</feature>
<dbReference type="InterPro" id="IPR000467">
    <property type="entry name" value="G_patch_dom"/>
</dbReference>
<dbReference type="Pfam" id="PF01585">
    <property type="entry name" value="G-patch"/>
    <property type="match status" value="1"/>
</dbReference>
<evidence type="ECO:0000256" key="4">
    <source>
        <dbReference type="ARBA" id="ARBA00022553"/>
    </source>
</evidence>
<keyword evidence="9" id="KW-0539">Nucleus</keyword>
<dbReference type="Gene3D" id="3.30.1370.50">
    <property type="entry name" value="R3H-like domain"/>
    <property type="match status" value="1"/>
</dbReference>
<dbReference type="CDD" id="cd02640">
    <property type="entry name" value="R3H_NRF"/>
    <property type="match status" value="1"/>
</dbReference>
<dbReference type="OrthoDB" id="29523at2759"/>
<evidence type="ECO:0000256" key="10">
    <source>
        <dbReference type="ARBA" id="ARBA00055813"/>
    </source>
</evidence>
<dbReference type="GO" id="GO:0005730">
    <property type="term" value="C:nucleolus"/>
    <property type="evidence" value="ECO:0007669"/>
    <property type="project" value="UniProtKB-SubCell"/>
</dbReference>
<feature type="non-terminal residue" evidence="16">
    <location>
        <position position="1"/>
    </location>
</feature>
<dbReference type="InterPro" id="IPR034071">
    <property type="entry name" value="R3H_NRF"/>
</dbReference>
<evidence type="ECO:0000256" key="1">
    <source>
        <dbReference type="ARBA" id="ARBA00004604"/>
    </source>
</evidence>
<evidence type="ECO:0000313" key="17">
    <source>
        <dbReference type="Proteomes" id="UP000613066"/>
    </source>
</evidence>
<evidence type="ECO:0000256" key="9">
    <source>
        <dbReference type="ARBA" id="ARBA00023242"/>
    </source>
</evidence>
<keyword evidence="17" id="KW-1185">Reference proteome</keyword>
<name>A0A851NXN1_9GALL</name>
<comment type="subcellular location">
    <subcellularLocation>
        <location evidence="1">Nucleus</location>
        <location evidence="1">Nucleolus</location>
    </subcellularLocation>
</comment>
<dbReference type="SUPFAM" id="SSF82708">
    <property type="entry name" value="R3H domain"/>
    <property type="match status" value="1"/>
</dbReference>
<dbReference type="PANTHER" id="PTHR16148:SF15">
    <property type="entry name" value="NF-KAPPA-B-REPRESSING FACTOR"/>
    <property type="match status" value="1"/>
</dbReference>
<dbReference type="SMART" id="SM00393">
    <property type="entry name" value="R3H"/>
    <property type="match status" value="1"/>
</dbReference>
<dbReference type="InterPro" id="IPR036867">
    <property type="entry name" value="R3H_dom_sf"/>
</dbReference>
<dbReference type="Proteomes" id="UP000613066">
    <property type="component" value="Unassembled WGS sequence"/>
</dbReference>
<keyword evidence="6" id="KW-0805">Transcription regulation</keyword>
<dbReference type="SMART" id="SM00358">
    <property type="entry name" value="DSRM"/>
    <property type="match status" value="2"/>
</dbReference>
<comment type="subunit">
    <text evidence="11">Interacts with NF-kappa-B. Interacts with XRN2. Interacts (via G-patch domain) with DHX15; promoting the RNA helicase activity of DHX15.</text>
</comment>
<keyword evidence="4" id="KW-0597">Phosphoprotein</keyword>